<dbReference type="InterPro" id="IPR018306">
    <property type="entry name" value="Phage_T5_Orf172_DNA-bd"/>
</dbReference>
<proteinExistence type="predicted"/>
<name>A0A1I1A5S3_9CELL</name>
<reference evidence="5" key="1">
    <citation type="submission" date="2016-10" db="EMBL/GenBank/DDBJ databases">
        <authorList>
            <person name="Varghese N."/>
            <person name="Submissions S."/>
        </authorList>
    </citation>
    <scope>NUCLEOTIDE SEQUENCE [LARGE SCALE GENOMIC DNA]</scope>
    <source>
        <strain evidence="5">CGMCC 4.6945</strain>
    </source>
</reference>
<dbReference type="OrthoDB" id="9811665at2"/>
<feature type="region of interest" description="Disordered" evidence="2">
    <location>
        <begin position="512"/>
        <end position="535"/>
    </location>
</feature>
<dbReference type="SMART" id="SM00974">
    <property type="entry name" value="T5orf172"/>
    <property type="match status" value="1"/>
</dbReference>
<feature type="domain" description="Bacteriophage T5 Orf172 DNA-binding" evidence="3">
    <location>
        <begin position="408"/>
        <end position="491"/>
    </location>
</feature>
<feature type="coiled-coil region" evidence="1">
    <location>
        <begin position="314"/>
        <end position="354"/>
    </location>
</feature>
<dbReference type="Pfam" id="PF13455">
    <property type="entry name" value="MUG113"/>
    <property type="match status" value="1"/>
</dbReference>
<accession>A0A1I1A5S3</accession>
<dbReference type="STRING" id="988821.SAMN05421867_11544"/>
<keyword evidence="5" id="KW-1185">Reference proteome</keyword>
<evidence type="ECO:0000256" key="1">
    <source>
        <dbReference type="SAM" id="Coils"/>
    </source>
</evidence>
<evidence type="ECO:0000313" key="5">
    <source>
        <dbReference type="Proteomes" id="UP000199012"/>
    </source>
</evidence>
<feature type="region of interest" description="Disordered" evidence="2">
    <location>
        <begin position="1"/>
        <end position="37"/>
    </location>
</feature>
<gene>
    <name evidence="4" type="ORF">SAMN05421867_11544</name>
</gene>
<evidence type="ECO:0000313" key="4">
    <source>
        <dbReference type="EMBL" id="SFB33257.1"/>
    </source>
</evidence>
<feature type="compositionally biased region" description="Pro residues" evidence="2">
    <location>
        <begin position="11"/>
        <end position="36"/>
    </location>
</feature>
<evidence type="ECO:0000256" key="2">
    <source>
        <dbReference type="SAM" id="MobiDB-lite"/>
    </source>
</evidence>
<sequence length="535" mass="59498">MTTQYGWNSPPTWPTPPPGWYPPEGWQPPPEWPPAPDGWQFWLPVNVPTPALPAPPTTVPAPHLVADASPALSEATRRAVPLFGARRKARELAGEADVLRAELARVGALDAVTLEEERRAAQDRLDNDVVAHKQARNALDRELADVRRQHEAEAARLEAERTALSAEISELRARVVELEETALLQEVGLYVYQHPLANAEAYKERLGSLRARIKQMGLKDGGAIEAATGWTVNGSAAEGRRMVSQTSNLMLRAYNGEADALVRGLKPHALVRSVERLEKTATAIEKLGRSMSIRIAPAYHRLRIQELELTADYVAKVAAEKEAERAAREALREQRKVEADIAREREKLAKEREHYLNALAAVRATGDAGAISRLEAQLADVDRAMDEVDYREANQRAGYVYVISNIGAFGESMIKVGMTRRLDPLDRVRELGDASVPFGFDVHALFFADDAVGIEYQMHQRLADRRVNRVNLRREFFYATPDEALVHLRDLAGDVLQYEAVPQALEYRQSRTMAGTAGPEPLMNPAEPPIMDRLP</sequence>
<dbReference type="AlphaFoldDB" id="A0A1I1A5S3"/>
<feature type="coiled-coil region" evidence="1">
    <location>
        <begin position="129"/>
        <end position="181"/>
    </location>
</feature>
<dbReference type="Proteomes" id="UP000199012">
    <property type="component" value="Unassembled WGS sequence"/>
</dbReference>
<organism evidence="4 5">
    <name type="scientific">Cellulomonas marina</name>
    <dbReference type="NCBI Taxonomy" id="988821"/>
    <lineage>
        <taxon>Bacteria</taxon>
        <taxon>Bacillati</taxon>
        <taxon>Actinomycetota</taxon>
        <taxon>Actinomycetes</taxon>
        <taxon>Micrococcales</taxon>
        <taxon>Cellulomonadaceae</taxon>
        <taxon>Cellulomonas</taxon>
    </lineage>
</organism>
<dbReference type="RefSeq" id="WP_090034177.1">
    <property type="nucleotide sequence ID" value="NZ_BONM01000018.1"/>
</dbReference>
<dbReference type="InterPro" id="IPR025280">
    <property type="entry name" value="SNIPE"/>
</dbReference>
<dbReference type="EMBL" id="FOKA01000015">
    <property type="protein sequence ID" value="SFB33257.1"/>
    <property type="molecule type" value="Genomic_DNA"/>
</dbReference>
<protein>
    <submittedName>
        <fullName evidence="4">T5orf172 domain-containing protein</fullName>
    </submittedName>
</protein>
<dbReference type="Pfam" id="PF13250">
    <property type="entry name" value="SNIPE"/>
    <property type="match status" value="1"/>
</dbReference>
<evidence type="ECO:0000259" key="3">
    <source>
        <dbReference type="SMART" id="SM00974"/>
    </source>
</evidence>
<keyword evidence="1" id="KW-0175">Coiled coil</keyword>